<dbReference type="PROSITE" id="PS51257">
    <property type="entry name" value="PROKAR_LIPOPROTEIN"/>
    <property type="match status" value="1"/>
</dbReference>
<gene>
    <name evidence="2" type="ORF">H9651_01680</name>
</gene>
<keyword evidence="3" id="KW-1185">Reference proteome</keyword>
<feature type="chain" id="PRO_5045203745" evidence="1">
    <location>
        <begin position="19"/>
        <end position="161"/>
    </location>
</feature>
<protein>
    <submittedName>
        <fullName evidence="2">DNA modification methylase</fullName>
    </submittedName>
</protein>
<reference evidence="2 3" key="1">
    <citation type="submission" date="2020-08" db="EMBL/GenBank/DDBJ databases">
        <title>A Genomic Blueprint of the Chicken Gut Microbiome.</title>
        <authorList>
            <person name="Gilroy R."/>
            <person name="Ravi A."/>
            <person name="Getino M."/>
            <person name="Pursley I."/>
            <person name="Horton D.L."/>
            <person name="Alikhan N.-F."/>
            <person name="Baker D."/>
            <person name="Gharbi K."/>
            <person name="Hall N."/>
            <person name="Watson M."/>
            <person name="Adriaenssens E.M."/>
            <person name="Foster-Nyarko E."/>
            <person name="Jarju S."/>
            <person name="Secka A."/>
            <person name="Antonio M."/>
            <person name="Oren A."/>
            <person name="Chaudhuri R."/>
            <person name="La Ragione R.M."/>
            <person name="Hildebrand F."/>
            <person name="Pallen M.J."/>
        </authorList>
    </citation>
    <scope>NUCLEOTIDE SEQUENCE [LARGE SCALE GENOMIC DNA]</scope>
    <source>
        <strain evidence="2 3">Sa4CUA7</strain>
    </source>
</reference>
<dbReference type="RefSeq" id="WP_191717358.1">
    <property type="nucleotide sequence ID" value="NZ_JACSQP010000001.1"/>
</dbReference>
<evidence type="ECO:0000313" key="3">
    <source>
        <dbReference type="Proteomes" id="UP000648352"/>
    </source>
</evidence>
<dbReference type="GO" id="GO:0008168">
    <property type="term" value="F:methyltransferase activity"/>
    <property type="evidence" value="ECO:0007669"/>
    <property type="project" value="UniProtKB-KW"/>
</dbReference>
<comment type="caution">
    <text evidence="2">The sequence shown here is derived from an EMBL/GenBank/DDBJ whole genome shotgun (WGS) entry which is preliminary data.</text>
</comment>
<sequence>MKSRLLASLALGAAVVLGATGCSIISPQATTIPYSPSDGVNVPDSGPVDVLNAMVIANEDGSAGNFIAALVNNSLEQQVVVIALEGGAAEIVTLAGGESVSLGVDEDPILFTDLGFAPGATAPMAFQSGDGEGVVAEIPVLDGALPYYSEFVPVEDEFIED</sequence>
<evidence type="ECO:0000313" key="2">
    <source>
        <dbReference type="EMBL" id="MBD7956344.1"/>
    </source>
</evidence>
<dbReference type="Proteomes" id="UP000648352">
    <property type="component" value="Unassembled WGS sequence"/>
</dbReference>
<proteinExistence type="predicted"/>
<dbReference type="EMBL" id="JACSQP010000001">
    <property type="protein sequence ID" value="MBD7956344.1"/>
    <property type="molecule type" value="Genomic_DNA"/>
</dbReference>
<name>A0ABR8RZ35_9MICO</name>
<keyword evidence="1" id="KW-0732">Signal</keyword>
<accession>A0ABR8RZ35</accession>
<keyword evidence="2" id="KW-0489">Methyltransferase</keyword>
<dbReference type="GO" id="GO:0032259">
    <property type="term" value="P:methylation"/>
    <property type="evidence" value="ECO:0007669"/>
    <property type="project" value="UniProtKB-KW"/>
</dbReference>
<organism evidence="2 3">
    <name type="scientific">Microbacterium pullorum</name>
    <dbReference type="NCBI Taxonomy" id="2762236"/>
    <lineage>
        <taxon>Bacteria</taxon>
        <taxon>Bacillati</taxon>
        <taxon>Actinomycetota</taxon>
        <taxon>Actinomycetes</taxon>
        <taxon>Micrococcales</taxon>
        <taxon>Microbacteriaceae</taxon>
        <taxon>Microbacterium</taxon>
    </lineage>
</organism>
<feature type="signal peptide" evidence="1">
    <location>
        <begin position="1"/>
        <end position="18"/>
    </location>
</feature>
<evidence type="ECO:0000256" key="1">
    <source>
        <dbReference type="SAM" id="SignalP"/>
    </source>
</evidence>
<keyword evidence="2" id="KW-0808">Transferase</keyword>